<dbReference type="CDD" id="cd06558">
    <property type="entry name" value="crotonase-like"/>
    <property type="match status" value="1"/>
</dbReference>
<dbReference type="InterPro" id="IPR006176">
    <property type="entry name" value="3-OHacyl-CoA_DH_NAD-bd"/>
</dbReference>
<evidence type="ECO:0000256" key="9">
    <source>
        <dbReference type="ARBA" id="ARBA00023268"/>
    </source>
</evidence>
<keyword evidence="9" id="KW-0511">Multifunctional enzyme</keyword>
<dbReference type="PANTHER" id="PTHR43612">
    <property type="entry name" value="TRIFUNCTIONAL ENZYME SUBUNIT ALPHA"/>
    <property type="match status" value="1"/>
</dbReference>
<evidence type="ECO:0000256" key="10">
    <source>
        <dbReference type="ARBA" id="ARBA00049556"/>
    </source>
</evidence>
<dbReference type="PANTHER" id="PTHR43612:SF3">
    <property type="entry name" value="TRIFUNCTIONAL ENZYME SUBUNIT ALPHA, MITOCHONDRIAL"/>
    <property type="match status" value="1"/>
</dbReference>
<dbReference type="EMBL" id="BAAAOA010000029">
    <property type="protein sequence ID" value="GAA1765871.1"/>
    <property type="molecule type" value="Genomic_DNA"/>
</dbReference>
<evidence type="ECO:0000256" key="5">
    <source>
        <dbReference type="ARBA" id="ARBA00023002"/>
    </source>
</evidence>
<keyword evidence="7" id="KW-0443">Lipid metabolism</keyword>
<evidence type="ECO:0000313" key="14">
    <source>
        <dbReference type="Proteomes" id="UP001501204"/>
    </source>
</evidence>
<dbReference type="InterPro" id="IPR008927">
    <property type="entry name" value="6-PGluconate_DH-like_C_sf"/>
</dbReference>
<name>A0ABN2KWU0_9MICC</name>
<dbReference type="Gene3D" id="3.90.226.10">
    <property type="entry name" value="2-enoyl-CoA Hydratase, Chain A, domain 1"/>
    <property type="match status" value="1"/>
</dbReference>
<keyword evidence="5" id="KW-0560">Oxidoreductase</keyword>
<protein>
    <submittedName>
        <fullName evidence="13">3-hydroxyacyl-CoA dehydrogenase NAD-binding domain-containing protein</fullName>
    </submittedName>
</protein>
<evidence type="ECO:0000256" key="8">
    <source>
        <dbReference type="ARBA" id="ARBA00023239"/>
    </source>
</evidence>
<evidence type="ECO:0000259" key="11">
    <source>
        <dbReference type="Pfam" id="PF00725"/>
    </source>
</evidence>
<keyword evidence="4" id="KW-0442">Lipid degradation</keyword>
<keyword evidence="6" id="KW-0520">NAD</keyword>
<evidence type="ECO:0000256" key="4">
    <source>
        <dbReference type="ARBA" id="ARBA00022963"/>
    </source>
</evidence>
<keyword evidence="3" id="KW-0276">Fatty acid metabolism</keyword>
<dbReference type="Proteomes" id="UP001501204">
    <property type="component" value="Unassembled WGS sequence"/>
</dbReference>
<keyword evidence="14" id="KW-1185">Reference proteome</keyword>
<dbReference type="InterPro" id="IPR036291">
    <property type="entry name" value="NAD(P)-bd_dom_sf"/>
</dbReference>
<comment type="catalytic activity">
    <reaction evidence="10">
        <text>a (3S)-3-hydroxyacyl-CoA + NAD(+) = a 3-oxoacyl-CoA + NADH + H(+)</text>
        <dbReference type="Rhea" id="RHEA:22432"/>
        <dbReference type="ChEBI" id="CHEBI:15378"/>
        <dbReference type="ChEBI" id="CHEBI:57318"/>
        <dbReference type="ChEBI" id="CHEBI:57540"/>
        <dbReference type="ChEBI" id="CHEBI:57945"/>
        <dbReference type="ChEBI" id="CHEBI:90726"/>
        <dbReference type="EC" id="1.1.1.35"/>
    </reaction>
</comment>
<evidence type="ECO:0000256" key="1">
    <source>
        <dbReference type="ARBA" id="ARBA00005005"/>
    </source>
</evidence>
<comment type="caution">
    <text evidence="13">The sequence shown here is derived from an EMBL/GenBank/DDBJ whole genome shotgun (WGS) entry which is preliminary data.</text>
</comment>
<keyword evidence="8" id="KW-0456">Lyase</keyword>
<dbReference type="InterPro" id="IPR050136">
    <property type="entry name" value="FA_oxidation_alpha_subunit"/>
</dbReference>
<evidence type="ECO:0000259" key="12">
    <source>
        <dbReference type="Pfam" id="PF02737"/>
    </source>
</evidence>
<organism evidence="13 14">
    <name type="scientific">Kocuria aegyptia</name>
    <dbReference type="NCBI Taxonomy" id="330943"/>
    <lineage>
        <taxon>Bacteria</taxon>
        <taxon>Bacillati</taxon>
        <taxon>Actinomycetota</taxon>
        <taxon>Actinomycetes</taxon>
        <taxon>Micrococcales</taxon>
        <taxon>Micrococcaceae</taxon>
        <taxon>Kocuria</taxon>
    </lineage>
</organism>
<feature type="domain" description="3-hydroxyacyl-CoA dehydrogenase NAD binding" evidence="12">
    <location>
        <begin position="337"/>
        <end position="515"/>
    </location>
</feature>
<evidence type="ECO:0000256" key="7">
    <source>
        <dbReference type="ARBA" id="ARBA00023098"/>
    </source>
</evidence>
<dbReference type="RefSeq" id="WP_344123104.1">
    <property type="nucleotide sequence ID" value="NZ_BAAAOA010000029.1"/>
</dbReference>
<dbReference type="Pfam" id="PF00378">
    <property type="entry name" value="ECH_1"/>
    <property type="match status" value="1"/>
</dbReference>
<dbReference type="Pfam" id="PF00725">
    <property type="entry name" value="3HCDH"/>
    <property type="match status" value="1"/>
</dbReference>
<accession>A0ABN2KWU0</accession>
<proteinExistence type="inferred from homology"/>
<dbReference type="SUPFAM" id="SSF48179">
    <property type="entry name" value="6-phosphogluconate dehydrogenase C-terminal domain-like"/>
    <property type="match status" value="2"/>
</dbReference>
<gene>
    <name evidence="13" type="ORF">GCM10009767_25650</name>
</gene>
<comment type="similarity">
    <text evidence="2">In the central section; belongs to the 3-hydroxyacyl-CoA dehydrogenase family.</text>
</comment>
<dbReference type="Gene3D" id="3.40.50.720">
    <property type="entry name" value="NAD(P)-binding Rossmann-like Domain"/>
    <property type="match status" value="1"/>
</dbReference>
<dbReference type="Pfam" id="PF02737">
    <property type="entry name" value="3HCDH_N"/>
    <property type="match status" value="1"/>
</dbReference>
<reference evidence="13 14" key="1">
    <citation type="journal article" date="2019" name="Int. J. Syst. Evol. Microbiol.">
        <title>The Global Catalogue of Microorganisms (GCM) 10K type strain sequencing project: providing services to taxonomists for standard genome sequencing and annotation.</title>
        <authorList>
            <consortium name="The Broad Institute Genomics Platform"/>
            <consortium name="The Broad Institute Genome Sequencing Center for Infectious Disease"/>
            <person name="Wu L."/>
            <person name="Ma J."/>
        </authorList>
    </citation>
    <scope>NUCLEOTIDE SEQUENCE [LARGE SCALE GENOMIC DNA]</scope>
    <source>
        <strain evidence="13 14">JCM 14735</strain>
    </source>
</reference>
<evidence type="ECO:0000313" key="13">
    <source>
        <dbReference type="EMBL" id="GAA1765871.1"/>
    </source>
</evidence>
<feature type="domain" description="3-hydroxyacyl-CoA dehydrogenase C-terminal" evidence="11">
    <location>
        <begin position="518"/>
        <end position="598"/>
    </location>
</feature>
<dbReference type="InterPro" id="IPR029045">
    <property type="entry name" value="ClpP/crotonase-like_dom_sf"/>
</dbReference>
<comment type="pathway">
    <text evidence="1">Lipid metabolism; fatty acid beta-oxidation.</text>
</comment>
<sequence length="714" mass="75462">MAPAPHAPSFPSTVTIAVEQLVLPGRTVPVALVRLDSTRPGGLIIWGSEALEQLRDVLGSIDQSAVEAIVVTGNARSFGAGADLKEIRHAQLSGVSDRYVGLGHEAFGVLADARVPTFSLLTGQALGGGLELALHTDHRAAHPRTGPLGLPECRLGFFPGWGGVHLLPHLIGPAAALRVIVFDSLRGRNVKAAEALELGLVDVVLDAAPGTGEWDTAWQRWVAGKLATLDAGGTRRRAGAPGGTGEQHWRDAVEQARDRAERTWHGAAPAPLVAIDLVADARTETRTENGAKAVAAFAELVRGDVAKASLYAFELVTARSRQAADVPAAEPVPLRRAAVIGAGLMAGQLASLIASGARIPVVMTDLDDERLAAGVARTRERFAAQAARGRISAEQAEQLGALVTGASGPEDLADADFVIEAVFEDLEVKKRVFAQWEQILRPDAILATNTSSLSVTAMAEGLRHPERVVGFHVFNPVEVTPLLEVVAGQRTGDTALATAFELAAALRRTAVRVQDAPGFVVNRVLTRLFDVIVRAIDAGFDVAAADHAPDPMGLPMTPLRLLDFVGPAVLHHVDETMHRAYPDRFARSPWMDAVVEAGLTHVLPTEQAPETGADGYLAAEAARLLERTRAEHPAGAPDAPVAPASPEELLVRVQDALAEEIGAMLAEGVVAGPEDVDLCLVLGANYPFHLGGITPYLDRTGASERVLGRRFHRD</sequence>
<evidence type="ECO:0000256" key="6">
    <source>
        <dbReference type="ARBA" id="ARBA00023027"/>
    </source>
</evidence>
<dbReference type="InterPro" id="IPR006108">
    <property type="entry name" value="3HC_DH_C"/>
</dbReference>
<dbReference type="SUPFAM" id="SSF51735">
    <property type="entry name" value="NAD(P)-binding Rossmann-fold domains"/>
    <property type="match status" value="1"/>
</dbReference>
<dbReference type="InterPro" id="IPR001753">
    <property type="entry name" value="Enoyl-CoA_hydra/iso"/>
</dbReference>
<dbReference type="SUPFAM" id="SSF52096">
    <property type="entry name" value="ClpP/crotonase"/>
    <property type="match status" value="1"/>
</dbReference>
<evidence type="ECO:0000256" key="3">
    <source>
        <dbReference type="ARBA" id="ARBA00022832"/>
    </source>
</evidence>
<evidence type="ECO:0000256" key="2">
    <source>
        <dbReference type="ARBA" id="ARBA00007005"/>
    </source>
</evidence>
<dbReference type="Gene3D" id="1.10.1040.50">
    <property type="match status" value="1"/>
</dbReference>